<dbReference type="InterPro" id="IPR002941">
    <property type="entry name" value="DNA_methylase_N4/N6"/>
</dbReference>
<evidence type="ECO:0000256" key="6">
    <source>
        <dbReference type="ARBA" id="ARBA00022747"/>
    </source>
</evidence>
<dbReference type="SUPFAM" id="SSF53335">
    <property type="entry name" value="S-adenosyl-L-methionine-dependent methyltransferases"/>
    <property type="match status" value="2"/>
</dbReference>
<evidence type="ECO:0000256" key="5">
    <source>
        <dbReference type="ARBA" id="ARBA00022691"/>
    </source>
</evidence>
<dbReference type="GO" id="GO:0008170">
    <property type="term" value="F:N-methyltransferase activity"/>
    <property type="evidence" value="ECO:0007669"/>
    <property type="project" value="InterPro"/>
</dbReference>
<dbReference type="OrthoDB" id="9816043at2"/>
<name>A0A3E1KSN3_9XANT</name>
<dbReference type="EC" id="2.1.1.113" evidence="2"/>
<comment type="catalytic activity">
    <reaction evidence="8">
        <text>a 2'-deoxycytidine in DNA + S-adenosyl-L-methionine = an N(4)-methyl-2'-deoxycytidine in DNA + S-adenosyl-L-homocysteine + H(+)</text>
        <dbReference type="Rhea" id="RHEA:16857"/>
        <dbReference type="Rhea" id="RHEA-COMP:11369"/>
        <dbReference type="Rhea" id="RHEA-COMP:13674"/>
        <dbReference type="ChEBI" id="CHEBI:15378"/>
        <dbReference type="ChEBI" id="CHEBI:57856"/>
        <dbReference type="ChEBI" id="CHEBI:59789"/>
        <dbReference type="ChEBI" id="CHEBI:85452"/>
        <dbReference type="ChEBI" id="CHEBI:137933"/>
        <dbReference type="EC" id="2.1.1.113"/>
    </reaction>
</comment>
<feature type="domain" description="DNA methylase N-4/N-6" evidence="9">
    <location>
        <begin position="65"/>
        <end position="101"/>
    </location>
</feature>
<dbReference type="Pfam" id="PF01555">
    <property type="entry name" value="N6_N4_Mtase"/>
    <property type="match status" value="1"/>
</dbReference>
<dbReference type="RefSeq" id="WP_116904846.1">
    <property type="nucleotide sequence ID" value="NZ_CP142084.2"/>
</dbReference>
<dbReference type="Gene3D" id="3.40.50.150">
    <property type="entry name" value="Vaccinia Virus protein VP39"/>
    <property type="match status" value="2"/>
</dbReference>
<evidence type="ECO:0000313" key="10">
    <source>
        <dbReference type="EMBL" id="RFF42667.1"/>
    </source>
</evidence>
<dbReference type="GO" id="GO:0015667">
    <property type="term" value="F:site-specific DNA-methyltransferase (cytosine-N4-specific) activity"/>
    <property type="evidence" value="ECO:0007669"/>
    <property type="project" value="UniProtKB-EC"/>
</dbReference>
<accession>A0A3E1KSN3</accession>
<evidence type="ECO:0000256" key="3">
    <source>
        <dbReference type="ARBA" id="ARBA00022603"/>
    </source>
</evidence>
<comment type="similarity">
    <text evidence="1">Belongs to the N(4)/N(6)-methyltransferase family. N(4) subfamily.</text>
</comment>
<evidence type="ECO:0000256" key="8">
    <source>
        <dbReference type="ARBA" id="ARBA00049120"/>
    </source>
</evidence>
<dbReference type="GeneID" id="97213438"/>
<gene>
    <name evidence="10" type="ORF">DZD52_01800</name>
</gene>
<dbReference type="Proteomes" id="UP000259570">
    <property type="component" value="Unassembled WGS sequence"/>
</dbReference>
<evidence type="ECO:0000256" key="4">
    <source>
        <dbReference type="ARBA" id="ARBA00022679"/>
    </source>
</evidence>
<dbReference type="GO" id="GO:0032259">
    <property type="term" value="P:methylation"/>
    <property type="evidence" value="ECO:0007669"/>
    <property type="project" value="UniProtKB-KW"/>
</dbReference>
<dbReference type="GO" id="GO:0003677">
    <property type="term" value="F:DNA binding"/>
    <property type="evidence" value="ECO:0007669"/>
    <property type="project" value="UniProtKB-KW"/>
</dbReference>
<comment type="caution">
    <text evidence="10">The sequence shown here is derived from an EMBL/GenBank/DDBJ whole genome shotgun (WGS) entry which is preliminary data.</text>
</comment>
<dbReference type="PROSITE" id="PS00093">
    <property type="entry name" value="N4_MTASE"/>
    <property type="match status" value="1"/>
</dbReference>
<keyword evidence="7" id="KW-0238">DNA-binding</keyword>
<dbReference type="EMBL" id="QUZM01000002">
    <property type="protein sequence ID" value="RFF42667.1"/>
    <property type="molecule type" value="Genomic_DNA"/>
</dbReference>
<evidence type="ECO:0000256" key="7">
    <source>
        <dbReference type="ARBA" id="ARBA00023125"/>
    </source>
</evidence>
<sequence length="437" mass="48956">MNENLTLEFQAEEREAAAVSSLVSYDAIHVSKSTFLNGLANQVHRWFRLTPSFGPELVQAMMERLEVCDSETVLDPFAGAGTTLIEAKLEGRDAVGFEINPLLHFVNEASLEWGVAPERLRNELPRLSAAFAGADGVSLDDLEVHGLSIPPIHNPTRWWRPDVLVQLLFLRRAIFATEDSHLKRLLLLALAGVLVPDLTNVTLGRLQLHFIDRSNHDIDVWAIFSSHVGRIAEDLDELRASGAHLRGSARCYHQNSTDLSNLQLDRRVSAVITSPPYPNRYSYVWNTRPHLFMLGLMQTAKEASDLDKRTIGGTWGTATSELSKGIFAPRNAAIAAVVGPVAEAIRAQDNLMANYVMHYFNRLSAQIEEMEPILTKDARLAYVVGNSWIKGIYVETDVMLGEIVDRMGLGYRTFDVHRFRRRHSGKNLFESIVYAKK</sequence>
<keyword evidence="5" id="KW-0949">S-adenosyl-L-methionine</keyword>
<evidence type="ECO:0000259" key="9">
    <source>
        <dbReference type="Pfam" id="PF01555"/>
    </source>
</evidence>
<evidence type="ECO:0000256" key="2">
    <source>
        <dbReference type="ARBA" id="ARBA00012185"/>
    </source>
</evidence>
<evidence type="ECO:0000313" key="11">
    <source>
        <dbReference type="Proteomes" id="UP000259570"/>
    </source>
</evidence>
<reference evidence="10 11" key="1">
    <citation type="submission" date="2018-08" db="EMBL/GenBank/DDBJ databases">
        <title>Genome sequencing of X. nasturtii WHRI 8984.</title>
        <authorList>
            <person name="Studholme D.J."/>
            <person name="Mchugh J."/>
            <person name="Vicente J."/>
        </authorList>
    </citation>
    <scope>NUCLEOTIDE SEQUENCE [LARGE SCALE GENOMIC DNA]</scope>
    <source>
        <strain evidence="10 11">WHRI 8984</strain>
    </source>
</reference>
<proteinExistence type="inferred from homology"/>
<dbReference type="InterPro" id="IPR017985">
    <property type="entry name" value="MeTrfase_CN4_CS"/>
</dbReference>
<keyword evidence="3" id="KW-0489">Methyltransferase</keyword>
<keyword evidence="6" id="KW-0680">Restriction system</keyword>
<protein>
    <recommendedName>
        <fullName evidence="2">site-specific DNA-methyltransferase (cytosine-N(4)-specific)</fullName>
        <ecNumber evidence="2">2.1.1.113</ecNumber>
    </recommendedName>
</protein>
<dbReference type="AlphaFoldDB" id="A0A3E1KSN3"/>
<dbReference type="InterPro" id="IPR029063">
    <property type="entry name" value="SAM-dependent_MTases_sf"/>
</dbReference>
<keyword evidence="4" id="KW-0808">Transferase</keyword>
<organism evidence="10 11">
    <name type="scientific">Xanthomonas nasturtii</name>
    <dbReference type="NCBI Taxonomy" id="1843581"/>
    <lineage>
        <taxon>Bacteria</taxon>
        <taxon>Pseudomonadati</taxon>
        <taxon>Pseudomonadota</taxon>
        <taxon>Gammaproteobacteria</taxon>
        <taxon>Lysobacterales</taxon>
        <taxon>Lysobacteraceae</taxon>
        <taxon>Xanthomonas</taxon>
    </lineage>
</organism>
<dbReference type="GO" id="GO:0009307">
    <property type="term" value="P:DNA restriction-modification system"/>
    <property type="evidence" value="ECO:0007669"/>
    <property type="project" value="UniProtKB-KW"/>
</dbReference>
<evidence type="ECO:0000256" key="1">
    <source>
        <dbReference type="ARBA" id="ARBA00010203"/>
    </source>
</evidence>